<dbReference type="InterPro" id="IPR039420">
    <property type="entry name" value="WalR-like"/>
</dbReference>
<dbReference type="Proteomes" id="UP001611548">
    <property type="component" value="Unassembled WGS sequence"/>
</dbReference>
<keyword evidence="4" id="KW-0804">Transcription</keyword>
<dbReference type="CDD" id="cd06170">
    <property type="entry name" value="LuxR_C_like"/>
    <property type="match status" value="1"/>
</dbReference>
<keyword evidence="1 5" id="KW-0597">Phosphoprotein</keyword>
<sequence length="223" mass="23827">MIVDDQAIIRSGLRALVESFDEFEVVAEASDGAEAVSQCRSHQPDLVLMDLRMPHVDGVGGTRRLSMLDPAPKIVVLTTYNVDDKVIDAFEAGACGFLLKDFKPQELLAGMHNALAGGRSVSSGVLDTLLRRAAPRIPSDLLACRAKLEELSDGERRVLALVGEGLTNAEIAQRLCLSAASVKTYVSRALAKLNLDNRTQAAILAYEAGLVGEAGRDRGKATL</sequence>
<evidence type="ECO:0000259" key="6">
    <source>
        <dbReference type="PROSITE" id="PS50043"/>
    </source>
</evidence>
<dbReference type="Pfam" id="PF00196">
    <property type="entry name" value="GerE"/>
    <property type="match status" value="1"/>
</dbReference>
<dbReference type="SMART" id="SM00421">
    <property type="entry name" value="HTH_LUXR"/>
    <property type="match status" value="1"/>
</dbReference>
<proteinExistence type="predicted"/>
<feature type="domain" description="HTH luxR-type" evidence="6">
    <location>
        <begin position="144"/>
        <end position="209"/>
    </location>
</feature>
<dbReference type="SUPFAM" id="SSF46894">
    <property type="entry name" value="C-terminal effector domain of the bipartite response regulators"/>
    <property type="match status" value="1"/>
</dbReference>
<comment type="caution">
    <text evidence="8">The sequence shown here is derived from an EMBL/GenBank/DDBJ whole genome shotgun (WGS) entry which is preliminary data.</text>
</comment>
<dbReference type="InterPro" id="IPR011006">
    <property type="entry name" value="CheY-like_superfamily"/>
</dbReference>
<dbReference type="PROSITE" id="PS00622">
    <property type="entry name" value="HTH_LUXR_1"/>
    <property type="match status" value="1"/>
</dbReference>
<dbReference type="PANTHER" id="PTHR43214">
    <property type="entry name" value="TWO-COMPONENT RESPONSE REGULATOR"/>
    <property type="match status" value="1"/>
</dbReference>
<keyword evidence="3" id="KW-0238">DNA-binding</keyword>
<evidence type="ECO:0000313" key="8">
    <source>
        <dbReference type="EMBL" id="MFI1963499.1"/>
    </source>
</evidence>
<dbReference type="InterPro" id="IPR000792">
    <property type="entry name" value="Tscrpt_reg_LuxR_C"/>
</dbReference>
<dbReference type="Gene3D" id="3.40.50.2300">
    <property type="match status" value="1"/>
</dbReference>
<keyword evidence="2" id="KW-0805">Transcription regulation</keyword>
<protein>
    <submittedName>
        <fullName evidence="8">Response regulator</fullName>
    </submittedName>
</protein>
<dbReference type="Pfam" id="PF00072">
    <property type="entry name" value="Response_reg"/>
    <property type="match status" value="1"/>
</dbReference>
<organism evidence="8 9">
    <name type="scientific">Streptomyces pathocidini</name>
    <dbReference type="NCBI Taxonomy" id="1650571"/>
    <lineage>
        <taxon>Bacteria</taxon>
        <taxon>Bacillati</taxon>
        <taxon>Actinomycetota</taxon>
        <taxon>Actinomycetes</taxon>
        <taxon>Kitasatosporales</taxon>
        <taxon>Streptomycetaceae</taxon>
        <taxon>Streptomyces</taxon>
    </lineage>
</organism>
<accession>A0ABW7ULF8</accession>
<feature type="domain" description="Response regulatory" evidence="7">
    <location>
        <begin position="1"/>
        <end position="115"/>
    </location>
</feature>
<evidence type="ECO:0000256" key="1">
    <source>
        <dbReference type="ARBA" id="ARBA00022553"/>
    </source>
</evidence>
<evidence type="ECO:0000256" key="4">
    <source>
        <dbReference type="ARBA" id="ARBA00023163"/>
    </source>
</evidence>
<evidence type="ECO:0000313" key="9">
    <source>
        <dbReference type="Proteomes" id="UP001611548"/>
    </source>
</evidence>
<dbReference type="PROSITE" id="PS50043">
    <property type="entry name" value="HTH_LUXR_2"/>
    <property type="match status" value="1"/>
</dbReference>
<keyword evidence="9" id="KW-1185">Reference proteome</keyword>
<dbReference type="EMBL" id="JBIRWE010000001">
    <property type="protein sequence ID" value="MFI1963499.1"/>
    <property type="molecule type" value="Genomic_DNA"/>
</dbReference>
<evidence type="ECO:0000256" key="5">
    <source>
        <dbReference type="PROSITE-ProRule" id="PRU00169"/>
    </source>
</evidence>
<dbReference type="RefSeq" id="WP_055472568.1">
    <property type="nucleotide sequence ID" value="NZ_JBEZHZ010000003.1"/>
</dbReference>
<dbReference type="InterPro" id="IPR001789">
    <property type="entry name" value="Sig_transdc_resp-reg_receiver"/>
</dbReference>
<evidence type="ECO:0000259" key="7">
    <source>
        <dbReference type="PROSITE" id="PS50110"/>
    </source>
</evidence>
<feature type="modified residue" description="4-aspartylphosphate" evidence="5">
    <location>
        <position position="50"/>
    </location>
</feature>
<evidence type="ECO:0000256" key="3">
    <source>
        <dbReference type="ARBA" id="ARBA00023125"/>
    </source>
</evidence>
<evidence type="ECO:0000256" key="2">
    <source>
        <dbReference type="ARBA" id="ARBA00023015"/>
    </source>
</evidence>
<gene>
    <name evidence="8" type="ORF">ACH429_05060</name>
</gene>
<dbReference type="CDD" id="cd17535">
    <property type="entry name" value="REC_NarL-like"/>
    <property type="match status" value="1"/>
</dbReference>
<dbReference type="PANTHER" id="PTHR43214:SF24">
    <property type="entry name" value="TRANSCRIPTIONAL REGULATORY PROTEIN NARL-RELATED"/>
    <property type="match status" value="1"/>
</dbReference>
<dbReference type="PROSITE" id="PS50110">
    <property type="entry name" value="RESPONSE_REGULATORY"/>
    <property type="match status" value="1"/>
</dbReference>
<reference evidence="8 9" key="1">
    <citation type="submission" date="2024-10" db="EMBL/GenBank/DDBJ databases">
        <title>The Natural Products Discovery Center: Release of the First 8490 Sequenced Strains for Exploring Actinobacteria Biosynthetic Diversity.</title>
        <authorList>
            <person name="Kalkreuter E."/>
            <person name="Kautsar S.A."/>
            <person name="Yang D."/>
            <person name="Bader C.D."/>
            <person name="Teijaro C.N."/>
            <person name="Fluegel L."/>
            <person name="Davis C.M."/>
            <person name="Simpson J.R."/>
            <person name="Lauterbach L."/>
            <person name="Steele A.D."/>
            <person name="Gui C."/>
            <person name="Meng S."/>
            <person name="Li G."/>
            <person name="Viehrig K."/>
            <person name="Ye F."/>
            <person name="Su P."/>
            <person name="Kiefer A.F."/>
            <person name="Nichols A."/>
            <person name="Cepeda A.J."/>
            <person name="Yan W."/>
            <person name="Fan B."/>
            <person name="Jiang Y."/>
            <person name="Adhikari A."/>
            <person name="Zheng C.-J."/>
            <person name="Schuster L."/>
            <person name="Cowan T.M."/>
            <person name="Smanski M.J."/>
            <person name="Chevrette M.G."/>
            <person name="De Carvalho L.P.S."/>
            <person name="Shen B."/>
        </authorList>
    </citation>
    <scope>NUCLEOTIDE SEQUENCE [LARGE SCALE GENOMIC DNA]</scope>
    <source>
        <strain evidence="8 9">NPDC020327</strain>
    </source>
</reference>
<dbReference type="InterPro" id="IPR016032">
    <property type="entry name" value="Sig_transdc_resp-reg_C-effctor"/>
</dbReference>
<name>A0ABW7ULF8_9ACTN</name>
<dbReference type="SMART" id="SM00448">
    <property type="entry name" value="REC"/>
    <property type="match status" value="1"/>
</dbReference>
<dbReference type="SUPFAM" id="SSF52172">
    <property type="entry name" value="CheY-like"/>
    <property type="match status" value="1"/>
</dbReference>
<dbReference type="PRINTS" id="PR00038">
    <property type="entry name" value="HTHLUXR"/>
</dbReference>
<dbReference type="InterPro" id="IPR058245">
    <property type="entry name" value="NreC/VraR/RcsB-like_REC"/>
</dbReference>